<dbReference type="InterPro" id="IPR000823">
    <property type="entry name" value="Peroxidase_pln"/>
</dbReference>
<feature type="signal peptide" evidence="20">
    <location>
        <begin position="1"/>
        <end position="19"/>
    </location>
</feature>
<dbReference type="SUPFAM" id="SSF48113">
    <property type="entry name" value="Heme-dependent peroxidases"/>
    <property type="match status" value="2"/>
</dbReference>
<evidence type="ECO:0000256" key="13">
    <source>
        <dbReference type="ARBA" id="ARBA00023180"/>
    </source>
</evidence>
<dbReference type="Gene3D" id="1.10.420.10">
    <property type="entry name" value="Peroxidase, domain 2"/>
    <property type="match status" value="2"/>
</dbReference>
<keyword evidence="13" id="KW-0325">Glycoprotein</keyword>
<feature type="disulfide bond" evidence="19">
    <location>
        <begin position="401"/>
        <end position="406"/>
    </location>
</feature>
<evidence type="ECO:0000256" key="1">
    <source>
        <dbReference type="ARBA" id="ARBA00000189"/>
    </source>
</evidence>
<dbReference type="FunFam" id="1.10.420.10:FF:000006">
    <property type="entry name" value="Peroxidase"/>
    <property type="match status" value="2"/>
</dbReference>
<evidence type="ECO:0000259" key="21">
    <source>
        <dbReference type="PROSITE" id="PS50873"/>
    </source>
</evidence>
<dbReference type="PRINTS" id="PR00458">
    <property type="entry name" value="PEROXIDASE"/>
</dbReference>
<keyword evidence="7" id="KW-0349">Heme</keyword>
<feature type="binding site" evidence="17">
    <location>
        <position position="405"/>
    </location>
    <ligand>
        <name>Ca(2+)</name>
        <dbReference type="ChEBI" id="CHEBI:29108"/>
        <label>1</label>
    </ligand>
</feature>
<organism evidence="22 23">
    <name type="scientific">Escallonia rubra</name>
    <dbReference type="NCBI Taxonomy" id="112253"/>
    <lineage>
        <taxon>Eukaryota</taxon>
        <taxon>Viridiplantae</taxon>
        <taxon>Streptophyta</taxon>
        <taxon>Embryophyta</taxon>
        <taxon>Tracheophyta</taxon>
        <taxon>Spermatophyta</taxon>
        <taxon>Magnoliopsida</taxon>
        <taxon>eudicotyledons</taxon>
        <taxon>Gunneridae</taxon>
        <taxon>Pentapetalae</taxon>
        <taxon>asterids</taxon>
        <taxon>campanulids</taxon>
        <taxon>Escalloniales</taxon>
        <taxon>Escalloniaceae</taxon>
        <taxon>Escallonia</taxon>
    </lineage>
</organism>
<evidence type="ECO:0000256" key="12">
    <source>
        <dbReference type="ARBA" id="ARBA00023157"/>
    </source>
</evidence>
<feature type="domain" description="Plant heme peroxidase family profile" evidence="21">
    <location>
        <begin position="358"/>
        <end position="659"/>
    </location>
</feature>
<name>A0AA88QL71_9ASTE</name>
<feature type="disulfide bond" evidence="19">
    <location>
        <begin position="368"/>
        <end position="448"/>
    </location>
</feature>
<dbReference type="GO" id="GO:0042744">
    <property type="term" value="P:hydrogen peroxide catabolic process"/>
    <property type="evidence" value="ECO:0007669"/>
    <property type="project" value="UniProtKB-KW"/>
</dbReference>
<dbReference type="CDD" id="cd00693">
    <property type="entry name" value="secretory_peroxidase"/>
    <property type="match status" value="2"/>
</dbReference>
<evidence type="ECO:0000256" key="15">
    <source>
        <dbReference type="PIRSR" id="PIRSR600823-1"/>
    </source>
</evidence>
<dbReference type="AlphaFoldDB" id="A0AA88QL71"/>
<evidence type="ECO:0000256" key="7">
    <source>
        <dbReference type="ARBA" id="ARBA00022617"/>
    </source>
</evidence>
<keyword evidence="23" id="KW-1185">Reference proteome</keyword>
<keyword evidence="20" id="KW-0732">Signal</keyword>
<evidence type="ECO:0000256" key="2">
    <source>
        <dbReference type="ARBA" id="ARBA00002322"/>
    </source>
</evidence>
<dbReference type="Pfam" id="PF00141">
    <property type="entry name" value="peroxidase"/>
    <property type="match status" value="2"/>
</dbReference>
<dbReference type="PROSITE" id="PS00435">
    <property type="entry name" value="PEROXIDASE_1"/>
    <property type="match status" value="2"/>
</dbReference>
<dbReference type="PROSITE" id="PS50873">
    <property type="entry name" value="PEROXIDASE_4"/>
    <property type="match status" value="2"/>
</dbReference>
<evidence type="ECO:0000256" key="5">
    <source>
        <dbReference type="ARBA" id="ARBA00022525"/>
    </source>
</evidence>
<dbReference type="Gene3D" id="1.10.520.10">
    <property type="match status" value="2"/>
</dbReference>
<comment type="caution">
    <text evidence="22">The sequence shown here is derived from an EMBL/GenBank/DDBJ whole genome shotgun (WGS) entry which is preliminary data.</text>
</comment>
<dbReference type="InterPro" id="IPR010255">
    <property type="entry name" value="Haem_peroxidase_sf"/>
</dbReference>
<feature type="site" description="Transition state stabilizer" evidence="18">
    <location>
        <position position="395"/>
    </location>
</feature>
<sequence>MVLAIILVLVLYLSSQTEAQLQVGFYRDSCPAAESIVCDEVFKAFKIDNGIAPGLVRMHFHDCFVRGADGSVMIDSTPNNVAEKDGPPNGISLRGFEVIERAKARIEAQCRGVVSCADILAFAARDSVVATEGFGWDVPAGRRDGRVSRAIETFDLPPPFFNLDQLTQSFAKKGLTQEEMVTLSGAHTIGRSHCTSFSNRLYNFSAATSQDPSLDRIYAAQLKQQCPRDPQGSIDPNLVVPMNGSPALLESSYYKDVLAHRGLFTSDQSLITSAATFEQVKFYAFKGLAWKLDFVRAMIKMSQIEVGAKHLTVAMQICFRHNELLVRKMSSKKLTRVSIISVLVMVLVLCYSVELEAQLQVGFYTSSCGIAEFIVKDEVRKGFLSDRGVAAGLVRLHFHDCFVRGCDASVLINTTPSNTAEKDSPANNPSLRGFEVIDKAKARLEAACKGVVSCADIVAFAARDSVEITGGLGYDVPAGRRDGRVSLSSEASANLPAPFFNVNQLTQTFANKGLTQEEMVTLSGAHTIGRSHCTSFSNRLYSYNTTTSQDPSIDPRYAGQLKQQCPQGSTNANLVVPMNPATPSITDVGYYADVLANRGLLTSDQTLLTNSATANQVSQNAGNPLLWRSKFAAAMVKMGRIGVSTGTAGEIRANCRVINGGS</sequence>
<protein>
    <recommendedName>
        <fullName evidence="4">peroxidase</fullName>
        <ecNumber evidence="4">1.11.1.7</ecNumber>
    </recommendedName>
</protein>
<dbReference type="GO" id="GO:0140825">
    <property type="term" value="F:lactoperoxidase activity"/>
    <property type="evidence" value="ECO:0007669"/>
    <property type="project" value="UniProtKB-EC"/>
</dbReference>
<dbReference type="FunFam" id="1.10.520.10:FF:000008">
    <property type="entry name" value="Peroxidase"/>
    <property type="match status" value="1"/>
</dbReference>
<reference evidence="22" key="1">
    <citation type="submission" date="2022-12" db="EMBL/GenBank/DDBJ databases">
        <title>Draft genome assemblies for two species of Escallonia (Escalloniales).</title>
        <authorList>
            <person name="Chanderbali A."/>
            <person name="Dervinis C."/>
            <person name="Anghel I."/>
            <person name="Soltis D."/>
            <person name="Soltis P."/>
            <person name="Zapata F."/>
        </authorList>
    </citation>
    <scope>NUCLEOTIDE SEQUENCE</scope>
    <source>
        <strain evidence="22">UCBG92.1500</strain>
        <tissue evidence="22">Leaf</tissue>
    </source>
</reference>
<accession>A0AA88QL71</accession>
<dbReference type="GO" id="GO:0020037">
    <property type="term" value="F:heme binding"/>
    <property type="evidence" value="ECO:0007669"/>
    <property type="project" value="InterPro"/>
</dbReference>
<comment type="function">
    <text evidence="2">Removal of H(2)O(2), oxidation of toxic reductants, biosynthesis and degradation of lignin, suberization, auxin catabolism, response to environmental stresses such as wounding, pathogen attack and oxidative stress. These functions might be dependent on each isozyme/isoform in each plant tissue.</text>
</comment>
<dbReference type="Proteomes" id="UP001187471">
    <property type="component" value="Unassembled WGS sequence"/>
</dbReference>
<evidence type="ECO:0000256" key="6">
    <source>
        <dbReference type="ARBA" id="ARBA00022559"/>
    </source>
</evidence>
<dbReference type="PRINTS" id="PR00461">
    <property type="entry name" value="PLPEROXIDASE"/>
</dbReference>
<evidence type="ECO:0000256" key="10">
    <source>
        <dbReference type="ARBA" id="ARBA00023002"/>
    </source>
</evidence>
<evidence type="ECO:0000256" key="4">
    <source>
        <dbReference type="ARBA" id="ARBA00012313"/>
    </source>
</evidence>
<dbReference type="InterPro" id="IPR002016">
    <property type="entry name" value="Haem_peroxidase"/>
</dbReference>
<keyword evidence="12 19" id="KW-1015">Disulfide bond</keyword>
<dbReference type="PROSITE" id="PS00436">
    <property type="entry name" value="PEROXIDASE_2"/>
    <property type="match status" value="2"/>
</dbReference>
<feature type="binding site" evidence="17">
    <location>
        <position position="409"/>
    </location>
    <ligand>
        <name>Ca(2+)</name>
        <dbReference type="ChEBI" id="CHEBI:29108"/>
        <label>1</label>
    </ligand>
</feature>
<keyword evidence="5" id="KW-0964">Secreted</keyword>
<evidence type="ECO:0000313" key="23">
    <source>
        <dbReference type="Proteomes" id="UP001187471"/>
    </source>
</evidence>
<dbReference type="InterPro" id="IPR033905">
    <property type="entry name" value="Secretory_peroxidase"/>
</dbReference>
<keyword evidence="10" id="KW-0560">Oxidoreductase</keyword>
<evidence type="ECO:0000256" key="16">
    <source>
        <dbReference type="PIRSR" id="PIRSR600823-2"/>
    </source>
</evidence>
<feature type="binding site" evidence="17">
    <location>
        <position position="421"/>
    </location>
    <ligand>
        <name>Ca(2+)</name>
        <dbReference type="ChEBI" id="CHEBI:29108"/>
        <label>1</label>
    </ligand>
</feature>
<dbReference type="PANTHER" id="PTHR31235">
    <property type="entry name" value="PEROXIDASE 25-RELATED"/>
    <property type="match status" value="1"/>
</dbReference>
<feature type="binding site" evidence="17">
    <location>
        <position position="587"/>
    </location>
    <ligand>
        <name>Ca(2+)</name>
        <dbReference type="ChEBI" id="CHEBI:29108"/>
        <label>2</label>
    </ligand>
</feature>
<keyword evidence="9 17" id="KW-0106">Calcium</keyword>
<dbReference type="FunFam" id="1.10.520.10:FF:000001">
    <property type="entry name" value="Peroxidase"/>
    <property type="match status" value="1"/>
</dbReference>
<keyword evidence="6" id="KW-0575">Peroxidase</keyword>
<feature type="disulfide bond" evidence="19">
    <location>
        <begin position="454"/>
        <end position="655"/>
    </location>
</feature>
<comment type="cofactor">
    <cofactor evidence="17">
        <name>Ca(2+)</name>
        <dbReference type="ChEBI" id="CHEBI:29108"/>
    </cofactor>
    <text evidence="17">Binds 2 calcium ions per subunit.</text>
</comment>
<feature type="binding site" evidence="17">
    <location>
        <position position="400"/>
    </location>
    <ligand>
        <name>Ca(2+)</name>
        <dbReference type="ChEBI" id="CHEBI:29108"/>
        <label>1</label>
    </ligand>
</feature>
<dbReference type="EC" id="1.11.1.7" evidence="4"/>
<feature type="active site" description="Proton acceptor" evidence="15">
    <location>
        <position position="399"/>
    </location>
</feature>
<keyword evidence="11 17" id="KW-0408">Iron</keyword>
<evidence type="ECO:0000256" key="20">
    <source>
        <dbReference type="SAM" id="SignalP"/>
    </source>
</evidence>
<feature type="disulfide bond" evidence="19">
    <location>
        <begin position="533"/>
        <end position="565"/>
    </location>
</feature>
<feature type="binding site" evidence="17">
    <location>
        <position position="403"/>
    </location>
    <ligand>
        <name>Ca(2+)</name>
        <dbReference type="ChEBI" id="CHEBI:29108"/>
        <label>1</label>
    </ligand>
</feature>
<feature type="chain" id="PRO_5041682395" description="peroxidase" evidence="20">
    <location>
        <begin position="20"/>
        <end position="662"/>
    </location>
</feature>
<keyword evidence="8 17" id="KW-0479">Metal-binding</keyword>
<dbReference type="GO" id="GO:0006979">
    <property type="term" value="P:response to oxidative stress"/>
    <property type="evidence" value="ECO:0007669"/>
    <property type="project" value="InterPro"/>
</dbReference>
<evidence type="ECO:0000256" key="11">
    <source>
        <dbReference type="ARBA" id="ARBA00023004"/>
    </source>
</evidence>
<keyword evidence="14" id="KW-0376">Hydrogen peroxide</keyword>
<evidence type="ECO:0000256" key="18">
    <source>
        <dbReference type="PIRSR" id="PIRSR600823-4"/>
    </source>
</evidence>
<dbReference type="GO" id="GO:0046872">
    <property type="term" value="F:metal ion binding"/>
    <property type="evidence" value="ECO:0007669"/>
    <property type="project" value="UniProtKB-KW"/>
</dbReference>
<evidence type="ECO:0000256" key="3">
    <source>
        <dbReference type="ARBA" id="ARBA00006873"/>
    </source>
</evidence>
<evidence type="ECO:0000256" key="19">
    <source>
        <dbReference type="PIRSR" id="PIRSR600823-5"/>
    </source>
</evidence>
<comment type="cofactor">
    <cofactor evidence="17">
        <name>heme b</name>
        <dbReference type="ChEBI" id="CHEBI:60344"/>
    </cofactor>
    <text evidence="17">Binds 1 heme b (iron(II)-protoporphyrin IX) group per subunit.</text>
</comment>
<feature type="binding site" evidence="16">
    <location>
        <position position="496"/>
    </location>
    <ligand>
        <name>substrate</name>
    </ligand>
</feature>
<proteinExistence type="inferred from homology"/>
<feature type="domain" description="Plant heme peroxidase family profile" evidence="21">
    <location>
        <begin position="20"/>
        <end position="322"/>
    </location>
</feature>
<evidence type="ECO:0000256" key="17">
    <source>
        <dbReference type="PIRSR" id="PIRSR600823-3"/>
    </source>
</evidence>
<dbReference type="InterPro" id="IPR019793">
    <property type="entry name" value="Peroxidases_heam-ligand_BS"/>
</dbReference>
<feature type="binding site" evidence="17">
    <location>
        <position position="407"/>
    </location>
    <ligand>
        <name>Ca(2+)</name>
        <dbReference type="ChEBI" id="CHEBI:29108"/>
        <label>1</label>
    </ligand>
</feature>
<evidence type="ECO:0000256" key="14">
    <source>
        <dbReference type="ARBA" id="ARBA00023324"/>
    </source>
</evidence>
<feature type="binding site" description="axial binding residue" evidence="17">
    <location>
        <position position="526"/>
    </location>
    <ligand>
        <name>heme b</name>
        <dbReference type="ChEBI" id="CHEBI:60344"/>
    </ligand>
    <ligandPart>
        <name>Fe</name>
        <dbReference type="ChEBI" id="CHEBI:18248"/>
    </ligandPart>
</feature>
<comment type="catalytic activity">
    <reaction evidence="1">
        <text>2 a phenolic donor + H2O2 = 2 a phenolic radical donor + 2 H2O</text>
        <dbReference type="Rhea" id="RHEA:56136"/>
        <dbReference type="ChEBI" id="CHEBI:15377"/>
        <dbReference type="ChEBI" id="CHEBI:16240"/>
        <dbReference type="ChEBI" id="CHEBI:139520"/>
        <dbReference type="ChEBI" id="CHEBI:139521"/>
        <dbReference type="EC" id="1.11.1.7"/>
    </reaction>
</comment>
<gene>
    <name evidence="22" type="ORF">RJ640_028327</name>
</gene>
<feature type="binding site" evidence="17">
    <location>
        <position position="582"/>
    </location>
    <ligand>
        <name>Ca(2+)</name>
        <dbReference type="ChEBI" id="CHEBI:29108"/>
        <label>2</label>
    </ligand>
</feature>
<evidence type="ECO:0000313" key="22">
    <source>
        <dbReference type="EMBL" id="KAK2972799.1"/>
    </source>
</evidence>
<feature type="binding site" evidence="17">
    <location>
        <position position="527"/>
    </location>
    <ligand>
        <name>Ca(2+)</name>
        <dbReference type="ChEBI" id="CHEBI:29108"/>
        <label>2</label>
    </ligand>
</feature>
<dbReference type="InterPro" id="IPR019794">
    <property type="entry name" value="Peroxidases_AS"/>
</dbReference>
<evidence type="ECO:0000256" key="8">
    <source>
        <dbReference type="ARBA" id="ARBA00022723"/>
    </source>
</evidence>
<comment type="similarity">
    <text evidence="3">Belongs to the peroxidase family. Ascorbate peroxidase subfamily.</text>
</comment>
<dbReference type="EMBL" id="JAVXUO010002486">
    <property type="protein sequence ID" value="KAK2972799.1"/>
    <property type="molecule type" value="Genomic_DNA"/>
</dbReference>
<evidence type="ECO:0000256" key="9">
    <source>
        <dbReference type="ARBA" id="ARBA00022837"/>
    </source>
</evidence>